<dbReference type="NCBIfam" id="TIGR00360">
    <property type="entry name" value="ComEC_N-term"/>
    <property type="match status" value="1"/>
</dbReference>
<evidence type="ECO:0000313" key="9">
    <source>
        <dbReference type="Proteomes" id="UP000422989"/>
    </source>
</evidence>
<feature type="transmembrane region" description="Helical" evidence="6">
    <location>
        <begin position="484"/>
        <end position="506"/>
    </location>
</feature>
<dbReference type="PANTHER" id="PTHR30619">
    <property type="entry name" value="DNA INTERNALIZATION/COMPETENCE PROTEIN COMEC/REC2"/>
    <property type="match status" value="1"/>
</dbReference>
<feature type="transmembrane region" description="Helical" evidence="6">
    <location>
        <begin position="234"/>
        <end position="255"/>
    </location>
</feature>
<feature type="transmembrane region" description="Helical" evidence="6">
    <location>
        <begin position="450"/>
        <end position="472"/>
    </location>
</feature>
<feature type="transmembrane region" description="Helical" evidence="6">
    <location>
        <begin position="48"/>
        <end position="68"/>
    </location>
</feature>
<evidence type="ECO:0000256" key="6">
    <source>
        <dbReference type="SAM" id="Phobius"/>
    </source>
</evidence>
<evidence type="ECO:0000313" key="8">
    <source>
        <dbReference type="EMBL" id="QGU28764.1"/>
    </source>
</evidence>
<protein>
    <submittedName>
        <fullName evidence="8">MBL fold metallo-hydrolase</fullName>
    </submittedName>
</protein>
<dbReference type="Pfam" id="PF00753">
    <property type="entry name" value="Lactamase_B"/>
    <property type="match status" value="1"/>
</dbReference>
<dbReference type="InterPro" id="IPR052159">
    <property type="entry name" value="Competence_DNA_uptake"/>
</dbReference>
<comment type="subcellular location">
    <subcellularLocation>
        <location evidence="1">Cell membrane</location>
        <topology evidence="1">Multi-pass membrane protein</topology>
    </subcellularLocation>
</comment>
<dbReference type="InterPro" id="IPR001279">
    <property type="entry name" value="Metallo-B-lactamas"/>
</dbReference>
<dbReference type="InterPro" id="IPR035681">
    <property type="entry name" value="ComA-like_MBL"/>
</dbReference>
<proteinExistence type="predicted"/>
<evidence type="ECO:0000256" key="3">
    <source>
        <dbReference type="ARBA" id="ARBA00022692"/>
    </source>
</evidence>
<keyword evidence="3 6" id="KW-0812">Transmembrane</keyword>
<reference evidence="8 9" key="1">
    <citation type="submission" date="2018-09" db="EMBL/GenBank/DDBJ databases">
        <title>Whole genome sequencing of Microbacterium oryzae strain MB-10T.</title>
        <authorList>
            <person name="Das S.K."/>
        </authorList>
    </citation>
    <scope>NUCLEOTIDE SEQUENCE [LARGE SCALE GENOMIC DNA]</scope>
    <source>
        <strain evidence="8 9">MB-10</strain>
    </source>
</reference>
<organism evidence="8 9">
    <name type="scientific">Microbacterium oryzae</name>
    <dbReference type="NCBI Taxonomy" id="743009"/>
    <lineage>
        <taxon>Bacteria</taxon>
        <taxon>Bacillati</taxon>
        <taxon>Actinomycetota</taxon>
        <taxon>Actinomycetes</taxon>
        <taxon>Micrococcales</taxon>
        <taxon>Microbacteriaceae</taxon>
        <taxon>Microbacterium</taxon>
    </lineage>
</organism>
<dbReference type="SUPFAM" id="SSF56281">
    <property type="entry name" value="Metallo-hydrolase/oxidoreductase"/>
    <property type="match status" value="1"/>
</dbReference>
<keyword evidence="2" id="KW-1003">Cell membrane</keyword>
<dbReference type="AlphaFoldDB" id="A0A6I6E3L8"/>
<dbReference type="Pfam" id="PF03772">
    <property type="entry name" value="Competence"/>
    <property type="match status" value="1"/>
</dbReference>
<keyword evidence="4 6" id="KW-1133">Transmembrane helix</keyword>
<dbReference type="KEGG" id="moj:D7D94_03030"/>
<evidence type="ECO:0000256" key="1">
    <source>
        <dbReference type="ARBA" id="ARBA00004651"/>
    </source>
</evidence>
<evidence type="ECO:0000256" key="4">
    <source>
        <dbReference type="ARBA" id="ARBA00022989"/>
    </source>
</evidence>
<dbReference type="Gene3D" id="3.60.15.10">
    <property type="entry name" value="Ribonuclease Z/Hydroxyacylglutathione hydrolase-like"/>
    <property type="match status" value="1"/>
</dbReference>
<keyword evidence="9" id="KW-1185">Reference proteome</keyword>
<evidence type="ECO:0000256" key="2">
    <source>
        <dbReference type="ARBA" id="ARBA00022475"/>
    </source>
</evidence>
<sequence length="766" mass="77814">MAAGVWAVALVCVLLPAAAPGMVVGLWMAAVALVVLLAVRRGRLIAGALPLLAVALAVSGVVATHAAVAEGDRAAARELAAQPGRVVEATVTLTTKVRQVGDALWFDGDTAQLRGGRDEIPLRVPLTISIEPDQLRDGPALDLGSVVTVRGSAEPGDAGQRSVLVLFAGRGEVVRGPPHVLGLMSGLRDGFVHDVVAGLPEPGAGLLPGLAVGDDRGVFEELDAAMKTSSLSHLTAVSGANCALVVGIAFAAAAAMRMPRAMRVMMALATLGGFVLLVTPEPSVIRAATMAAIAMLGVLLGRTGAGAAALGGAVVVLLTLDPWLATTYGFALSALATAALLLLAGPLAEGLERWMPRVVALGISVPLAAQIVCGPILVLLSPQVSAYGVVANMIAAPAAPSATVLGMLACVLQSVPLLAEGLAGLAWVPSAWIGQTALLFARLPVATVPWWGGLLGCLALALAGAALVAVLLRPGRVRAGVRRASLVVLAVVAGVSAGTSALAGVAGPLTAPRDWSIAMCDIGQGDAVLLRSEGATMLVDTGPDPALLDDCLTRLGIARLDLLVLTHFDLDHVGGVDAVADRAEAVLHGPVGADGRGWLERAGDTHFIDASVGMSGSLGAARWRVLWPKRDSRAFPEGNDASVVLEIAGGTIPRTLLLGDLGASSQAALRGSGALAARFDVVKVAHHGSADQDPELYRMARPALALIGVGADNDYGHPADGILAELRSLGTTITRTDQDGLVLVGRSADGAPWVWRERPPPQKAAG</sequence>
<dbReference type="GO" id="GO:0016787">
    <property type="term" value="F:hydrolase activity"/>
    <property type="evidence" value="ECO:0007669"/>
    <property type="project" value="UniProtKB-KW"/>
</dbReference>
<dbReference type="EMBL" id="CP032550">
    <property type="protein sequence ID" value="QGU28764.1"/>
    <property type="molecule type" value="Genomic_DNA"/>
</dbReference>
<evidence type="ECO:0000259" key="7">
    <source>
        <dbReference type="SMART" id="SM00849"/>
    </source>
</evidence>
<dbReference type="InterPro" id="IPR036866">
    <property type="entry name" value="RibonucZ/Hydroxyglut_hydro"/>
</dbReference>
<gene>
    <name evidence="8" type="ORF">D7D94_03030</name>
</gene>
<feature type="transmembrane region" description="Helical" evidence="6">
    <location>
        <begin position="386"/>
        <end position="412"/>
    </location>
</feature>
<dbReference type="CDD" id="cd07731">
    <property type="entry name" value="ComA-like_MBL-fold"/>
    <property type="match status" value="1"/>
</dbReference>
<dbReference type="Proteomes" id="UP000422989">
    <property type="component" value="Chromosome"/>
</dbReference>
<feature type="transmembrane region" description="Helical" evidence="6">
    <location>
        <begin position="358"/>
        <end position="380"/>
    </location>
</feature>
<feature type="transmembrane region" description="Helical" evidence="6">
    <location>
        <begin position="323"/>
        <end position="346"/>
    </location>
</feature>
<feature type="transmembrane region" description="Helical" evidence="6">
    <location>
        <begin position="291"/>
        <end position="317"/>
    </location>
</feature>
<feature type="transmembrane region" description="Helical" evidence="6">
    <location>
        <begin position="424"/>
        <end position="444"/>
    </location>
</feature>
<dbReference type="PANTHER" id="PTHR30619:SF1">
    <property type="entry name" value="RECOMBINATION PROTEIN 2"/>
    <property type="match status" value="1"/>
</dbReference>
<keyword evidence="8" id="KW-0378">Hydrolase</keyword>
<evidence type="ECO:0000256" key="5">
    <source>
        <dbReference type="ARBA" id="ARBA00023136"/>
    </source>
</evidence>
<dbReference type="GO" id="GO:0005886">
    <property type="term" value="C:plasma membrane"/>
    <property type="evidence" value="ECO:0007669"/>
    <property type="project" value="UniProtKB-SubCell"/>
</dbReference>
<accession>A0A6I6E3L8</accession>
<dbReference type="OrthoDB" id="7177610at2"/>
<name>A0A6I6E3L8_9MICO</name>
<feature type="domain" description="Metallo-beta-lactamase" evidence="7">
    <location>
        <begin position="524"/>
        <end position="720"/>
    </location>
</feature>
<dbReference type="SMART" id="SM00849">
    <property type="entry name" value="Lactamase_B"/>
    <property type="match status" value="1"/>
</dbReference>
<keyword evidence="5 6" id="KW-0472">Membrane</keyword>
<dbReference type="InterPro" id="IPR004477">
    <property type="entry name" value="ComEC_N"/>
</dbReference>